<dbReference type="PROSITE" id="PS52015">
    <property type="entry name" value="TONB_CTD"/>
    <property type="match status" value="1"/>
</dbReference>
<feature type="transmembrane region" description="Helical" evidence="10">
    <location>
        <begin position="7"/>
        <end position="26"/>
    </location>
</feature>
<dbReference type="Proteomes" id="UP000307790">
    <property type="component" value="Unassembled WGS sequence"/>
</dbReference>
<evidence type="ECO:0000256" key="2">
    <source>
        <dbReference type="ARBA" id="ARBA00006555"/>
    </source>
</evidence>
<comment type="subcellular location">
    <subcellularLocation>
        <location evidence="1 10">Cell inner membrane</location>
        <topology evidence="1 10">Single-pass membrane protein</topology>
        <orientation evidence="1 10">Periplasmic side</orientation>
    </subcellularLocation>
</comment>
<comment type="function">
    <text evidence="10">Interacts with outer membrane receptor proteins that carry out high-affinity binding and energy dependent uptake into the periplasmic space of specific substrates. It could act to transduce energy from the cytoplasmic membrane to specific energy-requiring processes in the outer membrane, resulting in the release into the periplasm of ligands bound by these outer membrane proteins.</text>
</comment>
<comment type="similarity">
    <text evidence="2 10">Belongs to the TonB family.</text>
</comment>
<evidence type="ECO:0000313" key="14">
    <source>
        <dbReference type="Proteomes" id="UP000307790"/>
    </source>
</evidence>
<dbReference type="InterPro" id="IPR003538">
    <property type="entry name" value="TonB"/>
</dbReference>
<organism evidence="13 14">
    <name type="scientific">Thalassotalea litorea</name>
    <dbReference type="NCBI Taxonomy" id="2020715"/>
    <lineage>
        <taxon>Bacteria</taxon>
        <taxon>Pseudomonadati</taxon>
        <taxon>Pseudomonadota</taxon>
        <taxon>Gammaproteobacteria</taxon>
        <taxon>Alteromonadales</taxon>
        <taxon>Colwelliaceae</taxon>
        <taxon>Thalassotalea</taxon>
    </lineage>
</organism>
<dbReference type="Gene3D" id="3.30.1150.10">
    <property type="match status" value="1"/>
</dbReference>
<dbReference type="RefSeq" id="WP_138320370.1">
    <property type="nucleotide sequence ID" value="NZ_VCBC01000012.1"/>
</dbReference>
<dbReference type="NCBIfam" id="TIGR01352">
    <property type="entry name" value="tonB_Cterm"/>
    <property type="match status" value="1"/>
</dbReference>
<feature type="domain" description="TonB C-terminal" evidence="12">
    <location>
        <begin position="107"/>
        <end position="203"/>
    </location>
</feature>
<evidence type="ECO:0000256" key="3">
    <source>
        <dbReference type="ARBA" id="ARBA00022448"/>
    </source>
</evidence>
<keyword evidence="8 10" id="KW-1133">Transmembrane helix</keyword>
<keyword evidence="4 10" id="KW-1003">Cell membrane</keyword>
<keyword evidence="14" id="KW-1185">Reference proteome</keyword>
<keyword evidence="10" id="KW-0735">Signal-anchor</keyword>
<sequence length="203" mass="22101">MTRLINITFLAFIVCFGLFAFMAALVKDKGGFVAEASPYVPLEFMEQPKDSKVQEKKKMDPPPEPKPVPEPPSSITPVDQNESIAKINVPGPDLTIDDPGPSILGPNMGGDARPIVRVSPKYPIVAARDGITGWVQLAFSINETGGVTDVEVIDSSPKRTFDKAAIKALKRWKYKAKMVDGKPVKQTQLTVQLDFKMDEASGS</sequence>
<dbReference type="PANTHER" id="PTHR33446:SF14">
    <property type="entry name" value="PROTEIN TONB"/>
    <property type="match status" value="1"/>
</dbReference>
<dbReference type="GO" id="GO:0031992">
    <property type="term" value="F:energy transducer activity"/>
    <property type="evidence" value="ECO:0007669"/>
    <property type="project" value="InterPro"/>
</dbReference>
<keyword evidence="9 10" id="KW-0472">Membrane</keyword>
<evidence type="ECO:0000256" key="9">
    <source>
        <dbReference type="ARBA" id="ARBA00023136"/>
    </source>
</evidence>
<accession>A0A5R9IJ24</accession>
<evidence type="ECO:0000256" key="5">
    <source>
        <dbReference type="ARBA" id="ARBA00022519"/>
    </source>
</evidence>
<keyword evidence="7 10" id="KW-0653">Protein transport</keyword>
<keyword evidence="5 10" id="KW-0997">Cell inner membrane</keyword>
<dbReference type="PANTHER" id="PTHR33446">
    <property type="entry name" value="PROTEIN TONB-RELATED"/>
    <property type="match status" value="1"/>
</dbReference>
<dbReference type="AlphaFoldDB" id="A0A5R9IJ24"/>
<protein>
    <recommendedName>
        <fullName evidence="10">Protein TonB</fullName>
    </recommendedName>
</protein>
<evidence type="ECO:0000256" key="4">
    <source>
        <dbReference type="ARBA" id="ARBA00022475"/>
    </source>
</evidence>
<evidence type="ECO:0000256" key="7">
    <source>
        <dbReference type="ARBA" id="ARBA00022927"/>
    </source>
</evidence>
<evidence type="ECO:0000256" key="1">
    <source>
        <dbReference type="ARBA" id="ARBA00004383"/>
    </source>
</evidence>
<dbReference type="EMBL" id="VCBC01000012">
    <property type="protein sequence ID" value="TLU64087.1"/>
    <property type="molecule type" value="Genomic_DNA"/>
</dbReference>
<gene>
    <name evidence="13" type="ORF">FE810_12300</name>
</gene>
<evidence type="ECO:0000256" key="11">
    <source>
        <dbReference type="SAM" id="MobiDB-lite"/>
    </source>
</evidence>
<evidence type="ECO:0000259" key="12">
    <source>
        <dbReference type="PROSITE" id="PS52015"/>
    </source>
</evidence>
<dbReference type="GO" id="GO:0005886">
    <property type="term" value="C:plasma membrane"/>
    <property type="evidence" value="ECO:0007669"/>
    <property type="project" value="UniProtKB-SubCell"/>
</dbReference>
<dbReference type="Pfam" id="PF03544">
    <property type="entry name" value="TonB_C"/>
    <property type="match status" value="1"/>
</dbReference>
<comment type="caution">
    <text evidence="13">The sequence shown here is derived from an EMBL/GenBank/DDBJ whole genome shotgun (WGS) entry which is preliminary data.</text>
</comment>
<dbReference type="PRINTS" id="PR01374">
    <property type="entry name" value="TONBPROTEIN"/>
</dbReference>
<reference evidence="13 14" key="1">
    <citation type="submission" date="2019-05" db="EMBL/GenBank/DDBJ databases">
        <title>Genome sequences of Thalassotalea litorea 1K03283.</title>
        <authorList>
            <person name="Zhang D."/>
        </authorList>
    </citation>
    <scope>NUCLEOTIDE SEQUENCE [LARGE SCALE GENOMIC DNA]</scope>
    <source>
        <strain evidence="13 14">MCCC 1K03283</strain>
    </source>
</reference>
<dbReference type="FunFam" id="3.30.1150.10:FF:000006">
    <property type="entry name" value="Protein TonB"/>
    <property type="match status" value="1"/>
</dbReference>
<dbReference type="InterPro" id="IPR006260">
    <property type="entry name" value="TonB/TolA_C"/>
</dbReference>
<dbReference type="InterPro" id="IPR037682">
    <property type="entry name" value="TonB_C"/>
</dbReference>
<feature type="compositionally biased region" description="Basic and acidic residues" evidence="11">
    <location>
        <begin position="47"/>
        <end position="63"/>
    </location>
</feature>
<evidence type="ECO:0000256" key="8">
    <source>
        <dbReference type="ARBA" id="ARBA00022989"/>
    </source>
</evidence>
<evidence type="ECO:0000256" key="10">
    <source>
        <dbReference type="RuleBase" id="RU362123"/>
    </source>
</evidence>
<feature type="region of interest" description="Disordered" evidence="11">
    <location>
        <begin position="47"/>
        <end position="80"/>
    </location>
</feature>
<dbReference type="GO" id="GO:0055085">
    <property type="term" value="P:transmembrane transport"/>
    <property type="evidence" value="ECO:0007669"/>
    <property type="project" value="InterPro"/>
</dbReference>
<dbReference type="GO" id="GO:0015031">
    <property type="term" value="P:protein transport"/>
    <property type="evidence" value="ECO:0007669"/>
    <property type="project" value="UniProtKB-UniRule"/>
</dbReference>
<dbReference type="SUPFAM" id="SSF74653">
    <property type="entry name" value="TolA/TonB C-terminal domain"/>
    <property type="match status" value="1"/>
</dbReference>
<keyword evidence="3 10" id="KW-0813">Transport</keyword>
<dbReference type="OrthoDB" id="1628901at2"/>
<dbReference type="InterPro" id="IPR051045">
    <property type="entry name" value="TonB-dependent_transducer"/>
</dbReference>
<evidence type="ECO:0000256" key="6">
    <source>
        <dbReference type="ARBA" id="ARBA00022692"/>
    </source>
</evidence>
<proteinExistence type="inferred from homology"/>
<dbReference type="GO" id="GO:0030288">
    <property type="term" value="C:outer membrane-bounded periplasmic space"/>
    <property type="evidence" value="ECO:0007669"/>
    <property type="project" value="InterPro"/>
</dbReference>
<keyword evidence="6 10" id="KW-0812">Transmembrane</keyword>
<feature type="compositionally biased region" description="Pro residues" evidence="11">
    <location>
        <begin position="64"/>
        <end position="74"/>
    </location>
</feature>
<dbReference type="GO" id="GO:0015891">
    <property type="term" value="P:siderophore transport"/>
    <property type="evidence" value="ECO:0007669"/>
    <property type="project" value="InterPro"/>
</dbReference>
<evidence type="ECO:0000313" key="13">
    <source>
        <dbReference type="EMBL" id="TLU64087.1"/>
    </source>
</evidence>
<name>A0A5R9IJ24_9GAMM</name>